<dbReference type="EMBL" id="JACFYF010000001">
    <property type="protein sequence ID" value="MBA5761087.1"/>
    <property type="molecule type" value="Genomic_DNA"/>
</dbReference>
<evidence type="ECO:0000313" key="2">
    <source>
        <dbReference type="EMBL" id="MBA5761087.1"/>
    </source>
</evidence>
<sequence>MNHIRVKGLIQRKGASQIEIARKNKDSKLYYDFIDIVDDNGDETRLHKVSVYNNLNALLVIGEEVEVLVCNLKKETEVVGVKNQHRQETIFNNISYKNYLTRHKYMVLGFYLFVVAMFFVSMIITGDIAFWLVSISAIIFIYTTMLTLGLFERLFVKRHMRDLLDKYEFNDVYFTVITPDGMRK</sequence>
<keyword evidence="1" id="KW-0812">Transmembrane</keyword>
<feature type="transmembrane region" description="Helical" evidence="1">
    <location>
        <begin position="105"/>
        <end position="124"/>
    </location>
</feature>
<keyword evidence="3" id="KW-1185">Reference proteome</keyword>
<comment type="caution">
    <text evidence="2">The sequence shown here is derived from an EMBL/GenBank/DDBJ whole genome shotgun (WGS) entry which is preliminary data.</text>
</comment>
<keyword evidence="1" id="KW-1133">Transmembrane helix</keyword>
<dbReference type="AlphaFoldDB" id="A0A7W2FMZ3"/>
<proteinExistence type="predicted"/>
<reference evidence="2 3" key="1">
    <citation type="submission" date="2020-07" db="EMBL/GenBank/DDBJ databases">
        <title>Vibrio marinisediminis sp. nov., isolated from marine sediment.</title>
        <authorList>
            <person name="Ji X."/>
        </authorList>
    </citation>
    <scope>NUCLEOTIDE SEQUENCE [LARGE SCALE GENOMIC DNA]</scope>
    <source>
        <strain evidence="2 3">404</strain>
    </source>
</reference>
<dbReference type="Proteomes" id="UP000571701">
    <property type="component" value="Unassembled WGS sequence"/>
</dbReference>
<protein>
    <submittedName>
        <fullName evidence="2">Uncharacterized protein</fullName>
    </submittedName>
</protein>
<keyword evidence="1" id="KW-0472">Membrane</keyword>
<feature type="transmembrane region" description="Helical" evidence="1">
    <location>
        <begin position="130"/>
        <end position="151"/>
    </location>
</feature>
<evidence type="ECO:0000313" key="3">
    <source>
        <dbReference type="Proteomes" id="UP000571701"/>
    </source>
</evidence>
<accession>A0A7W2FMZ3</accession>
<evidence type="ECO:0000256" key="1">
    <source>
        <dbReference type="SAM" id="Phobius"/>
    </source>
</evidence>
<name>A0A7W2FMZ3_9VIBR</name>
<organism evidence="2 3">
    <name type="scientific">Vibrio marinisediminis</name>
    <dbReference type="NCBI Taxonomy" id="2758441"/>
    <lineage>
        <taxon>Bacteria</taxon>
        <taxon>Pseudomonadati</taxon>
        <taxon>Pseudomonadota</taxon>
        <taxon>Gammaproteobacteria</taxon>
        <taxon>Vibrionales</taxon>
        <taxon>Vibrionaceae</taxon>
        <taxon>Vibrio</taxon>
    </lineage>
</organism>
<gene>
    <name evidence="2" type="ORF">H2O73_01935</name>
</gene>
<dbReference type="RefSeq" id="WP_182105971.1">
    <property type="nucleotide sequence ID" value="NZ_JACFYF010000001.1"/>
</dbReference>